<sequence>MVILVRAPSTCHVTLPVLCRYTSIAPPLENNQDNQHESKDIRGSTVHHRQRRALCQVIRVCLAISTSMH</sequence>
<evidence type="ECO:0000313" key="2">
    <source>
        <dbReference type="Proteomes" id="UP000800041"/>
    </source>
</evidence>
<dbReference type="EMBL" id="ML977167">
    <property type="protein sequence ID" value="KAF1984550.1"/>
    <property type="molecule type" value="Genomic_DNA"/>
</dbReference>
<dbReference type="Proteomes" id="UP000800041">
    <property type="component" value="Unassembled WGS sequence"/>
</dbReference>
<name>A0A6G1GUU8_9PEZI</name>
<evidence type="ECO:0000313" key="1">
    <source>
        <dbReference type="EMBL" id="KAF1984550.1"/>
    </source>
</evidence>
<keyword evidence="2" id="KW-1185">Reference proteome</keyword>
<proteinExistence type="predicted"/>
<reference evidence="1" key="1">
    <citation type="journal article" date="2020" name="Stud. Mycol.">
        <title>101 Dothideomycetes genomes: a test case for predicting lifestyles and emergence of pathogens.</title>
        <authorList>
            <person name="Haridas S."/>
            <person name="Albert R."/>
            <person name="Binder M."/>
            <person name="Bloem J."/>
            <person name="Labutti K."/>
            <person name="Salamov A."/>
            <person name="Andreopoulos B."/>
            <person name="Baker S."/>
            <person name="Barry K."/>
            <person name="Bills G."/>
            <person name="Bluhm B."/>
            <person name="Cannon C."/>
            <person name="Castanera R."/>
            <person name="Culley D."/>
            <person name="Daum C."/>
            <person name="Ezra D."/>
            <person name="Gonzalez J."/>
            <person name="Henrissat B."/>
            <person name="Kuo A."/>
            <person name="Liang C."/>
            <person name="Lipzen A."/>
            <person name="Lutzoni F."/>
            <person name="Magnuson J."/>
            <person name="Mondo S."/>
            <person name="Nolan M."/>
            <person name="Ohm R."/>
            <person name="Pangilinan J."/>
            <person name="Park H.-J."/>
            <person name="Ramirez L."/>
            <person name="Alfaro M."/>
            <person name="Sun H."/>
            <person name="Tritt A."/>
            <person name="Yoshinaga Y."/>
            <person name="Zwiers L.-H."/>
            <person name="Turgeon B."/>
            <person name="Goodwin S."/>
            <person name="Spatafora J."/>
            <person name="Crous P."/>
            <person name="Grigoriev I."/>
        </authorList>
    </citation>
    <scope>NUCLEOTIDE SEQUENCE</scope>
    <source>
        <strain evidence="1">CBS 113979</strain>
    </source>
</reference>
<organism evidence="1 2">
    <name type="scientific">Aulographum hederae CBS 113979</name>
    <dbReference type="NCBI Taxonomy" id="1176131"/>
    <lineage>
        <taxon>Eukaryota</taxon>
        <taxon>Fungi</taxon>
        <taxon>Dikarya</taxon>
        <taxon>Ascomycota</taxon>
        <taxon>Pezizomycotina</taxon>
        <taxon>Dothideomycetes</taxon>
        <taxon>Pleosporomycetidae</taxon>
        <taxon>Aulographales</taxon>
        <taxon>Aulographaceae</taxon>
    </lineage>
</organism>
<dbReference type="AlphaFoldDB" id="A0A6G1GUU8"/>
<accession>A0A6G1GUU8</accession>
<protein>
    <submittedName>
        <fullName evidence="1">Uncharacterized protein</fullName>
    </submittedName>
</protein>
<gene>
    <name evidence="1" type="ORF">K402DRAFT_395567</name>
</gene>
<feature type="non-terminal residue" evidence="1">
    <location>
        <position position="69"/>
    </location>
</feature>